<gene>
    <name evidence="1" type="primary">ubiJ</name>
    <name evidence="3" type="ORF">O6P33_00550</name>
</gene>
<reference evidence="3 4" key="1">
    <citation type="submission" date="2022-12" db="EMBL/GenBank/DDBJ databases">
        <title>Coexistence and Characterization of a Novel Tigecycline Resistance gene tet(X) variant and blaNDM-1 in a Pseudomonas caeni Isolate of Chicken Origin.</title>
        <authorList>
            <person name="Lu X."/>
            <person name="Zhang L."/>
            <person name="Li R."/>
            <person name="Wang Z."/>
        </authorList>
    </citation>
    <scope>NUCLEOTIDE SEQUENCE [LARGE SCALE GENOMIC DNA]</scope>
    <source>
        <strain evidence="3 4">CE14</strain>
    </source>
</reference>
<evidence type="ECO:0000259" key="2">
    <source>
        <dbReference type="Pfam" id="PF02036"/>
    </source>
</evidence>
<protein>
    <recommendedName>
        <fullName evidence="1">Ubiquinone biosynthesis accessory factor UbiJ</fullName>
    </recommendedName>
</protein>
<dbReference type="GO" id="GO:0005737">
    <property type="term" value="C:cytoplasm"/>
    <property type="evidence" value="ECO:0007669"/>
    <property type="project" value="UniProtKB-SubCell"/>
</dbReference>
<dbReference type="PANTHER" id="PTHR38693">
    <property type="entry name" value="UBIQUINONE BIOSYNTHESIS PROTEIN UBIJ"/>
    <property type="match status" value="1"/>
</dbReference>
<keyword evidence="1" id="KW-0963">Cytoplasm</keyword>
<evidence type="ECO:0000256" key="1">
    <source>
        <dbReference type="HAMAP-Rule" id="MF_02215"/>
    </source>
</evidence>
<dbReference type="AlphaFoldDB" id="A0AAF0AJD8"/>
<comment type="subcellular location">
    <subcellularLocation>
        <location evidence="1">Cytoplasm</location>
    </subcellularLocation>
</comment>
<proteinExistence type="inferred from homology"/>
<dbReference type="InterPro" id="IPR003033">
    <property type="entry name" value="SCP2_sterol-bd_dom"/>
</dbReference>
<dbReference type="KEGG" id="dce:O6P33_00550"/>
<dbReference type="RefSeq" id="WP_269818321.1">
    <property type="nucleotide sequence ID" value="NZ_CP114976.1"/>
</dbReference>
<dbReference type="SUPFAM" id="SSF55718">
    <property type="entry name" value="SCP-like"/>
    <property type="match status" value="1"/>
</dbReference>
<accession>A0AAF0AJD8</accession>
<comment type="similarity">
    <text evidence="1">Belongs to the UbiJ family.</text>
</comment>
<keyword evidence="4" id="KW-1185">Reference proteome</keyword>
<dbReference type="InterPro" id="IPR036527">
    <property type="entry name" value="SCP2_sterol-bd_dom_sf"/>
</dbReference>
<name>A0AAF0AJD8_9GAMM</name>
<dbReference type="InterPro" id="IPR038989">
    <property type="entry name" value="UbiJ"/>
</dbReference>
<dbReference type="Pfam" id="PF02036">
    <property type="entry name" value="SCP2"/>
    <property type="match status" value="1"/>
</dbReference>
<feature type="domain" description="SCP2" evidence="2">
    <location>
        <begin position="14"/>
        <end position="112"/>
    </location>
</feature>
<dbReference type="EMBL" id="CP114976">
    <property type="protein sequence ID" value="WBE25375.1"/>
    <property type="molecule type" value="Genomic_DNA"/>
</dbReference>
<comment type="pathway">
    <text evidence="1">Cofactor biosynthesis; ubiquinone biosynthesis.</text>
</comment>
<keyword evidence="1" id="KW-0831">Ubiquinone biosynthesis</keyword>
<sequence length="205" mass="22474">MLTQFALASAEATINRVLSLDSTVSARLAPLSGQVIAIVCTAPALTLHLIPLQSGLQLAKEWQAPADCTLTAPASLLLKLVSSVDKSAVLHHPEVDLEGNSGLLMELAQILQDLELDWEYEVSRWLGPLPTALLSGRWRSSKDWLAQSAQSLHVNTADYLAEESRALVGHAEANTRFDEIDQLQLDLDRLDARVARLLKRKQKPL</sequence>
<evidence type="ECO:0000313" key="4">
    <source>
        <dbReference type="Proteomes" id="UP001212189"/>
    </source>
</evidence>
<organism evidence="3 4">
    <name type="scientific">Denitrificimonas caeni</name>
    <dbReference type="NCBI Taxonomy" id="521720"/>
    <lineage>
        <taxon>Bacteria</taxon>
        <taxon>Pseudomonadati</taxon>
        <taxon>Pseudomonadota</taxon>
        <taxon>Gammaproteobacteria</taxon>
        <taxon>Pseudomonadales</taxon>
        <taxon>Pseudomonadaceae</taxon>
        <taxon>Denitrificimonas</taxon>
    </lineage>
</organism>
<evidence type="ECO:0000313" key="3">
    <source>
        <dbReference type="EMBL" id="WBE25375.1"/>
    </source>
</evidence>
<dbReference type="HAMAP" id="MF_02215">
    <property type="entry name" value="UbiJ"/>
    <property type="match status" value="1"/>
</dbReference>
<dbReference type="Proteomes" id="UP001212189">
    <property type="component" value="Chromosome"/>
</dbReference>
<comment type="function">
    <text evidence="1">Required for ubiquinone (coenzyme Q) biosynthesis. Binds hydrophobic ubiquinone biosynthetic intermediates via its SCP2 domain and is essential for the stability of the Ubi complex. May constitute a docking platform where Ubi enzymes assemble and access their SCP2-bound polyprenyl substrates.</text>
</comment>
<dbReference type="GO" id="GO:0006744">
    <property type="term" value="P:ubiquinone biosynthetic process"/>
    <property type="evidence" value="ECO:0007669"/>
    <property type="project" value="UniProtKB-UniRule"/>
</dbReference>
<dbReference type="PANTHER" id="PTHR38693:SF1">
    <property type="entry name" value="UBIQUINONE BIOSYNTHESIS ACCESSORY FACTOR UBIJ"/>
    <property type="match status" value="1"/>
</dbReference>